<evidence type="ECO:0000313" key="6">
    <source>
        <dbReference type="Proteomes" id="UP000224567"/>
    </source>
</evidence>
<dbReference type="GO" id="GO:0034058">
    <property type="term" value="P:endosomal vesicle fusion"/>
    <property type="evidence" value="ECO:0007669"/>
    <property type="project" value="TreeGrafter"/>
</dbReference>
<dbReference type="Proteomes" id="UP000224567">
    <property type="component" value="Unassembled WGS sequence"/>
</dbReference>
<reference evidence="6" key="2">
    <citation type="journal article" date="2017" name="J. Anim. Genet.">
        <title>Multiple reference genome sequences of hot pepper reveal the massive evolution of plant disease resistance genes by retroduplication.</title>
        <authorList>
            <person name="Kim S."/>
            <person name="Park J."/>
            <person name="Yeom S.-I."/>
            <person name="Kim Y.-M."/>
            <person name="Seo E."/>
            <person name="Kim K.-T."/>
            <person name="Kim M.-S."/>
            <person name="Lee J.M."/>
            <person name="Cheong K."/>
            <person name="Shin H.-S."/>
            <person name="Kim S.-B."/>
            <person name="Han K."/>
            <person name="Lee J."/>
            <person name="Park M."/>
            <person name="Lee H.-A."/>
            <person name="Lee H.-Y."/>
            <person name="Lee Y."/>
            <person name="Oh S."/>
            <person name="Lee J.H."/>
            <person name="Choi E."/>
            <person name="Choi E."/>
            <person name="Lee S.E."/>
            <person name="Jeon J."/>
            <person name="Kim H."/>
            <person name="Choi G."/>
            <person name="Song H."/>
            <person name="Lee J."/>
            <person name="Lee S.-C."/>
            <person name="Kwon J.-K."/>
            <person name="Lee H.-Y."/>
            <person name="Koo N."/>
            <person name="Hong Y."/>
            <person name="Kim R.W."/>
            <person name="Kang W.-H."/>
            <person name="Huh J.H."/>
            <person name="Kang B.-C."/>
            <person name="Yang T.-J."/>
            <person name="Lee Y.-H."/>
            <person name="Bennetzen J.L."/>
            <person name="Choi D."/>
        </authorList>
    </citation>
    <scope>NUCLEOTIDE SEQUENCE [LARGE SCALE GENOMIC DNA]</scope>
    <source>
        <strain evidence="6">cv. PBC81</strain>
    </source>
</reference>
<protein>
    <recommendedName>
        <fullName evidence="4">Vacuolar protein sorting-associated protein 8 central domain-containing protein</fullName>
    </recommendedName>
</protein>
<comment type="similarity">
    <text evidence="1">Belongs to the VPS8 family.</text>
</comment>
<feature type="region of interest" description="Disordered" evidence="3">
    <location>
        <begin position="32"/>
        <end position="60"/>
    </location>
</feature>
<dbReference type="GO" id="GO:0006623">
    <property type="term" value="P:protein targeting to vacuole"/>
    <property type="evidence" value="ECO:0007669"/>
    <property type="project" value="InterPro"/>
</dbReference>
<reference evidence="5 6" key="1">
    <citation type="journal article" date="2017" name="Genome Biol.">
        <title>New reference genome sequences of hot pepper reveal the massive evolution of plant disease-resistance genes by retroduplication.</title>
        <authorList>
            <person name="Kim S."/>
            <person name="Park J."/>
            <person name="Yeom S.I."/>
            <person name="Kim Y.M."/>
            <person name="Seo E."/>
            <person name="Kim K.T."/>
            <person name="Kim M.S."/>
            <person name="Lee J.M."/>
            <person name="Cheong K."/>
            <person name="Shin H.S."/>
            <person name="Kim S.B."/>
            <person name="Han K."/>
            <person name="Lee J."/>
            <person name="Park M."/>
            <person name="Lee H.A."/>
            <person name="Lee H.Y."/>
            <person name="Lee Y."/>
            <person name="Oh S."/>
            <person name="Lee J.H."/>
            <person name="Choi E."/>
            <person name="Choi E."/>
            <person name="Lee S.E."/>
            <person name="Jeon J."/>
            <person name="Kim H."/>
            <person name="Choi G."/>
            <person name="Song H."/>
            <person name="Lee J."/>
            <person name="Lee S.C."/>
            <person name="Kwon J.K."/>
            <person name="Lee H.Y."/>
            <person name="Koo N."/>
            <person name="Hong Y."/>
            <person name="Kim R.W."/>
            <person name="Kang W.H."/>
            <person name="Huh J.H."/>
            <person name="Kang B.C."/>
            <person name="Yang T.J."/>
            <person name="Lee Y.H."/>
            <person name="Bennetzen J.L."/>
            <person name="Choi D."/>
        </authorList>
    </citation>
    <scope>NUCLEOTIDE SEQUENCE [LARGE SCALE GENOMIC DNA]</scope>
    <source>
        <strain evidence="6">cv. PBC81</strain>
    </source>
</reference>
<dbReference type="OrthoDB" id="289913at2759"/>
<dbReference type="PROSITE" id="PS50082">
    <property type="entry name" value="WD_REPEATS_2"/>
    <property type="match status" value="1"/>
</dbReference>
<dbReference type="GO" id="GO:0030897">
    <property type="term" value="C:HOPS complex"/>
    <property type="evidence" value="ECO:0007669"/>
    <property type="project" value="TreeGrafter"/>
</dbReference>
<dbReference type="PANTHER" id="PTHR12616:SF8">
    <property type="entry name" value="VACUOLAR PROTEIN SORTING-ASSOCIATED PROTEIN 8 HOMOLOG"/>
    <property type="match status" value="1"/>
</dbReference>
<feature type="domain" description="Vacuolar protein sorting-associated protein 8 central" evidence="4">
    <location>
        <begin position="903"/>
        <end position="1003"/>
    </location>
</feature>
<dbReference type="Pfam" id="PF12816">
    <property type="entry name" value="TPR_Vps8"/>
    <property type="match status" value="1"/>
</dbReference>
<organism evidence="5 6">
    <name type="scientific">Capsicum baccatum</name>
    <name type="common">Peruvian pepper</name>
    <dbReference type="NCBI Taxonomy" id="33114"/>
    <lineage>
        <taxon>Eukaryota</taxon>
        <taxon>Viridiplantae</taxon>
        <taxon>Streptophyta</taxon>
        <taxon>Embryophyta</taxon>
        <taxon>Tracheophyta</taxon>
        <taxon>Spermatophyta</taxon>
        <taxon>Magnoliopsida</taxon>
        <taxon>eudicotyledons</taxon>
        <taxon>Gunneridae</taxon>
        <taxon>Pentapetalae</taxon>
        <taxon>asterids</taxon>
        <taxon>lamiids</taxon>
        <taxon>Solanales</taxon>
        <taxon>Solanaceae</taxon>
        <taxon>Solanoideae</taxon>
        <taxon>Capsiceae</taxon>
        <taxon>Capsicum</taxon>
    </lineage>
</organism>
<evidence type="ECO:0000256" key="3">
    <source>
        <dbReference type="SAM" id="MobiDB-lite"/>
    </source>
</evidence>
<dbReference type="InterPro" id="IPR036322">
    <property type="entry name" value="WD40_repeat_dom_sf"/>
</dbReference>
<dbReference type="GO" id="GO:0005770">
    <property type="term" value="C:late endosome"/>
    <property type="evidence" value="ECO:0007669"/>
    <property type="project" value="TreeGrafter"/>
</dbReference>
<proteinExistence type="inferred from homology"/>
<evidence type="ECO:0000256" key="2">
    <source>
        <dbReference type="PROSITE-ProRule" id="PRU00221"/>
    </source>
</evidence>
<keyword evidence="6" id="KW-1185">Reference proteome</keyword>
<feature type="region of interest" description="Disordered" evidence="3">
    <location>
        <begin position="220"/>
        <end position="240"/>
    </location>
</feature>
<dbReference type="EMBL" id="MLFT02000004">
    <property type="protein sequence ID" value="PHT49817.1"/>
    <property type="molecule type" value="Genomic_DNA"/>
</dbReference>
<keyword evidence="2" id="KW-0853">WD repeat</keyword>
<sequence>MELDLYSILESHVDDADDDHLLHHRTVDEILLNHSSSSSSPPPPSSSSALHGRNYLDSHNRSAGQSVLPPFFSGIIRSNSKPGDALAAAFAASRSIPAPRAAAINSRKASSGVLQRTLESDETAPIASPACTGTDVSDKSLDTSGRSEFSHEIGSEHIGSECNIKDQFQAAQVQLNDTDNYGREASTADAGQDNMNTADADDVSVVDDFSIKSNLKEALSYTRTQVESPSRTEKNSIFHDSSGLDEIEDRQVQSLFGGEDNVVSAESSEEAATKEVLFSPVYETLSDEDLTKKDGAKHEHENVIPQSKGEFSSNGDETDSLSDAASIFEELVLQRGNMGDSTKPQKNYHSYLKPLELAEEDEKEQAFTAMHLEEDDNNTITKTLLSQAFRHKHGSSQFLAVHLNYIAVGMSKGSILVMPSRYSPHHADNMDAKMLIFGSPGDRSHVLVTCLSFNQQGDMLFAGYGDGHYTVWDVQKASVLKVVTEHKAPVVHLLYLGQDSQVTRQYFTVLSGDTKGVVNLDRFAVYSLFKTISLSKSQEQLNESNSTTLCAVPLISGESYGGATVASQERGGPSLIEEGVVILGTHQSALVAKFCPTFKVYAKIPRPDGARQKESMSTETSVKVSLLAIAWDRRVQVAKLVKSELKVCWRWTTDSSSVGLAWLDEQILVILTATGQLCLFSKDGNLIHQRSFAMDGSCGEDLMSYHAYFSNVFGNPEKAHHNCLGVRGASLYILWPSQLLVSRLLSWKERIEVLHKAGDWISALNMAMSLYNGQAYAVIDLPRNLDDVQKTLMPYLLQLLLSYGDEVFSYIAVTSGNQHGQSGQSNELKYDGDFVNPDIKEQYTLVGGLSVEFCLHIKRLDVLFDEIFPKYVAVNHKGMVQFILQLPALCPMSTIWGLFLCLIMQALVEHYSTKGWLQRVEQCVLHMDMLSLDFNQVVRLCREHRLHGALIYLFNKGLDDFWTPLEELFLIFRDSKRESATALGYKMLVYLKYCFQGLAFPPGWSAICTYNLIRVNLGRGDRVRNEIIREKVGVTPVECKMREVRLSWFGHVKRRGMDAPVRRCERLALDGFRRGRGRPKKYWGEVIRRDMEQLQLTEDMTLDRKVWRTRIRAED</sequence>
<evidence type="ECO:0000313" key="5">
    <source>
        <dbReference type="EMBL" id="PHT49817.1"/>
    </source>
</evidence>
<dbReference type="InterPro" id="IPR001680">
    <property type="entry name" value="WD40_rpt"/>
</dbReference>
<dbReference type="SUPFAM" id="SSF50978">
    <property type="entry name" value="WD40 repeat-like"/>
    <property type="match status" value="1"/>
</dbReference>
<feature type="repeat" description="WD" evidence="2">
    <location>
        <begin position="448"/>
        <end position="482"/>
    </location>
</feature>
<dbReference type="PANTHER" id="PTHR12616">
    <property type="entry name" value="VACUOLAR PROTEIN SORTING VPS41"/>
    <property type="match status" value="1"/>
</dbReference>
<dbReference type="STRING" id="33114.A0A2G2WX48"/>
<dbReference type="Gene3D" id="2.130.10.10">
    <property type="entry name" value="YVTN repeat-like/Quinoprotein amine dehydrogenase"/>
    <property type="match status" value="1"/>
</dbReference>
<evidence type="ECO:0000256" key="1">
    <source>
        <dbReference type="ARBA" id="ARBA00009422"/>
    </source>
</evidence>
<dbReference type="AlphaFoldDB" id="A0A2G2WX48"/>
<dbReference type="InterPro" id="IPR045111">
    <property type="entry name" value="Vps41/Vps8"/>
</dbReference>
<dbReference type="InterPro" id="IPR015943">
    <property type="entry name" value="WD40/YVTN_repeat-like_dom_sf"/>
</dbReference>
<comment type="caution">
    <text evidence="5">The sequence shown here is derived from an EMBL/GenBank/DDBJ whole genome shotgun (WGS) entry which is preliminary data.</text>
</comment>
<accession>A0A2G2WX48</accession>
<feature type="region of interest" description="Disordered" evidence="3">
    <location>
        <begin position="100"/>
        <end position="148"/>
    </location>
</feature>
<gene>
    <name evidence="5" type="ORF">CQW23_09564</name>
</gene>
<dbReference type="InterPro" id="IPR025941">
    <property type="entry name" value="Vps8_central_dom"/>
</dbReference>
<name>A0A2G2WX48_CAPBA</name>
<dbReference type="Pfam" id="PF23410">
    <property type="entry name" value="Beta-prop_VPS8"/>
    <property type="match status" value="1"/>
</dbReference>
<evidence type="ECO:0000259" key="4">
    <source>
        <dbReference type="Pfam" id="PF12816"/>
    </source>
</evidence>